<evidence type="ECO:0000313" key="1">
    <source>
        <dbReference type="EMBL" id="AVA31222.1"/>
    </source>
</evidence>
<reference evidence="1 2" key="1">
    <citation type="journal article" date="2018" name="PLoS ONE">
        <title>Genome analysis of a novel Group I alphabaculovirus obtained from Oxyplax ochracea.</title>
        <authorList>
            <person name="Wang J."/>
            <person name="Hou D."/>
            <person name="Wang Q."/>
            <person name="Kuang W."/>
            <person name="Zhang L."/>
            <person name="Li J."/>
            <person name="Shen S."/>
            <person name="Deng F."/>
            <person name="Wang H."/>
            <person name="Hu Z."/>
            <person name="Wang M."/>
        </authorList>
    </citation>
    <scope>NUCLEOTIDE SEQUENCE [LARGE SCALE GENOMIC DNA]</scope>
    <source>
        <strain evidence="1">435</strain>
    </source>
</reference>
<evidence type="ECO:0000313" key="2">
    <source>
        <dbReference type="Proteomes" id="UP000297028"/>
    </source>
</evidence>
<protein>
    <submittedName>
        <fullName evidence="1">Ac5</fullName>
    </submittedName>
</protein>
<name>A0A2L0WUA3_9ABAC</name>
<sequence length="89" mass="10265">MYYTSDLKQELYNLRNNMYDMCTRSNINFDCNKILHHSELIFNAPTIKTADYNVGNKLNPTTLVDTTNTPLPLKNAKNRNDSKYGNCVV</sequence>
<keyword evidence="2" id="KW-1185">Reference proteome</keyword>
<gene>
    <name evidence="1" type="ORF">Oxoc_ORF123</name>
</gene>
<dbReference type="Proteomes" id="UP000297028">
    <property type="component" value="Segment"/>
</dbReference>
<proteinExistence type="predicted"/>
<accession>A0A2L0WUA3</accession>
<dbReference type="Pfam" id="PF10845">
    <property type="entry name" value="DUF2576"/>
    <property type="match status" value="1"/>
</dbReference>
<dbReference type="InterPro" id="IPR022556">
    <property type="entry name" value="AcMNPV_Orf5"/>
</dbReference>
<organism evidence="1 2">
    <name type="scientific">Oxyplax ochracea nucleopolyhedrovirus</name>
    <dbReference type="NCBI Taxonomy" id="2083176"/>
    <lineage>
        <taxon>Viruses</taxon>
        <taxon>Viruses incertae sedis</taxon>
        <taxon>Naldaviricetes</taxon>
        <taxon>Lefavirales</taxon>
        <taxon>Baculoviridae</taxon>
        <taxon>Alphabaculovirus</taxon>
        <taxon>Alphabaculovirus oxochraceae</taxon>
    </lineage>
</organism>
<dbReference type="EMBL" id="MF143631">
    <property type="protein sequence ID" value="AVA31222.1"/>
    <property type="molecule type" value="Genomic_DNA"/>
</dbReference>